<feature type="compositionally biased region" description="Basic and acidic residues" evidence="1">
    <location>
        <begin position="60"/>
        <end position="91"/>
    </location>
</feature>
<comment type="caution">
    <text evidence="2">The sequence shown here is derived from an EMBL/GenBank/DDBJ whole genome shotgun (WGS) entry which is preliminary data.</text>
</comment>
<dbReference type="Proteomes" id="UP001148838">
    <property type="component" value="Unassembled WGS sequence"/>
</dbReference>
<proteinExistence type="predicted"/>
<gene>
    <name evidence="2" type="ORF">ANN_12723</name>
</gene>
<evidence type="ECO:0000313" key="3">
    <source>
        <dbReference type="Proteomes" id="UP001148838"/>
    </source>
</evidence>
<accession>A0ABQ8THY9</accession>
<dbReference type="EMBL" id="JAJSOF020000009">
    <property type="protein sequence ID" value="KAJ4446037.1"/>
    <property type="molecule type" value="Genomic_DNA"/>
</dbReference>
<sequence length="144" mass="16691">MEKDFIKKYLKWKGDIKEDHHPACLQIIVVPFERQSRSGRRTNNAESDQEEEKELVGSLAEKKLPTEGCNERNGERDERSGQKKISDDRRQPRLWFQLQQSNIASSLDDDEVGREARFGFPFVQTTASGWKGVWAQRRGEGLQL</sequence>
<evidence type="ECO:0000313" key="2">
    <source>
        <dbReference type="EMBL" id="KAJ4446037.1"/>
    </source>
</evidence>
<protein>
    <submittedName>
        <fullName evidence="2">Uncharacterized protein</fullName>
    </submittedName>
</protein>
<name>A0ABQ8THY9_PERAM</name>
<feature type="region of interest" description="Disordered" evidence="1">
    <location>
        <begin position="36"/>
        <end position="92"/>
    </location>
</feature>
<reference evidence="2 3" key="1">
    <citation type="journal article" date="2022" name="Allergy">
        <title>Genome assembly and annotation of Periplaneta americana reveal a comprehensive cockroach allergen profile.</title>
        <authorList>
            <person name="Wang L."/>
            <person name="Xiong Q."/>
            <person name="Saelim N."/>
            <person name="Wang L."/>
            <person name="Nong W."/>
            <person name="Wan A.T."/>
            <person name="Shi M."/>
            <person name="Liu X."/>
            <person name="Cao Q."/>
            <person name="Hui J.H.L."/>
            <person name="Sookrung N."/>
            <person name="Leung T.F."/>
            <person name="Tungtrongchitr A."/>
            <person name="Tsui S.K.W."/>
        </authorList>
    </citation>
    <scope>NUCLEOTIDE SEQUENCE [LARGE SCALE GENOMIC DNA]</scope>
    <source>
        <strain evidence="2">PWHHKU_190912</strain>
    </source>
</reference>
<organism evidence="2 3">
    <name type="scientific">Periplaneta americana</name>
    <name type="common">American cockroach</name>
    <name type="synonym">Blatta americana</name>
    <dbReference type="NCBI Taxonomy" id="6978"/>
    <lineage>
        <taxon>Eukaryota</taxon>
        <taxon>Metazoa</taxon>
        <taxon>Ecdysozoa</taxon>
        <taxon>Arthropoda</taxon>
        <taxon>Hexapoda</taxon>
        <taxon>Insecta</taxon>
        <taxon>Pterygota</taxon>
        <taxon>Neoptera</taxon>
        <taxon>Polyneoptera</taxon>
        <taxon>Dictyoptera</taxon>
        <taxon>Blattodea</taxon>
        <taxon>Blattoidea</taxon>
        <taxon>Blattidae</taxon>
        <taxon>Blattinae</taxon>
        <taxon>Periplaneta</taxon>
    </lineage>
</organism>
<keyword evidence="3" id="KW-1185">Reference proteome</keyword>
<evidence type="ECO:0000256" key="1">
    <source>
        <dbReference type="SAM" id="MobiDB-lite"/>
    </source>
</evidence>